<sequence>MHSVAYAPDDKFNTLQGKLSFNYVLALARGKHKIEPAQVRQSWAAAPAGLTLRTYEPQDIAKLHEHGASFVALPLPAFATGSSSAQMGKTIFRPADQIPGDLEKLCGD</sequence>
<comment type="caution">
    <text evidence="1">The sequence shown here is derived from an EMBL/GenBank/DDBJ whole genome shotgun (WGS) entry which is preliminary data.</text>
</comment>
<keyword evidence="2" id="KW-1185">Reference proteome</keyword>
<dbReference type="EMBL" id="QLTA01000080">
    <property type="protein sequence ID" value="RAR72679.1"/>
    <property type="molecule type" value="Genomic_DNA"/>
</dbReference>
<dbReference type="Proteomes" id="UP000248856">
    <property type="component" value="Unassembled WGS sequence"/>
</dbReference>
<proteinExistence type="predicted"/>
<gene>
    <name evidence="1" type="ORF">AX018_108014</name>
</gene>
<accession>A0A328YFI9</accession>
<evidence type="ECO:0000313" key="2">
    <source>
        <dbReference type="Proteomes" id="UP000248856"/>
    </source>
</evidence>
<dbReference type="AlphaFoldDB" id="A0A328YFI9"/>
<organism evidence="1 2">
    <name type="scientific">Paracidovorax anthurii</name>
    <dbReference type="NCBI Taxonomy" id="78229"/>
    <lineage>
        <taxon>Bacteria</taxon>
        <taxon>Pseudomonadati</taxon>
        <taxon>Pseudomonadota</taxon>
        <taxon>Betaproteobacteria</taxon>
        <taxon>Burkholderiales</taxon>
        <taxon>Comamonadaceae</taxon>
        <taxon>Paracidovorax</taxon>
    </lineage>
</organism>
<protein>
    <submittedName>
        <fullName evidence="1">Uncharacterized protein</fullName>
    </submittedName>
</protein>
<name>A0A328YFI9_9BURK</name>
<reference evidence="1 2" key="1">
    <citation type="submission" date="2018-06" db="EMBL/GenBank/DDBJ databases">
        <title>Genomic Encyclopedia of Archaeal and Bacterial Type Strains, Phase II (KMG-II): from individual species to whole genera.</title>
        <authorList>
            <person name="Goeker M."/>
        </authorList>
    </citation>
    <scope>NUCLEOTIDE SEQUENCE [LARGE SCALE GENOMIC DNA]</scope>
    <source>
        <strain evidence="1 2">CFPB 3232</strain>
    </source>
</reference>
<evidence type="ECO:0000313" key="1">
    <source>
        <dbReference type="EMBL" id="RAR72679.1"/>
    </source>
</evidence>